<sequence>MTQQGEPEKGAAGQGGDWWDELYEPGAPDTGASARAEDTLDDRFDSAAHTVGGGSAGGEPVEEPAVDEPADAAPVLTPPTPDTHGTLRLRRVRQPQPPPEEAGDAEGAGEAGDAGGIADAPPPRPAAAHPGDRPPTYHPEPTYPPEPTALPATSPGALADLVPDTVLDGAAYGTMTLRCASVRGDSARYRGEPRRDALLTARFGSGDSALVLVALATGARGSAAAPLAARDACLWLGGAVGRNHARLDQDIREGRRGSLKSGLHRLTGRTYGLMRARAAERGVESAEDGAYQASLRCLLLPADPACRIRVFFGTGPGGLFRLRDGVWQDIEPEPVSGQGGPVAGYGSPQTPPEVPPQAPAPDPRAAIPDPRAAPANPPTLLDVPSEAGAPRQPFAFRASVAAPGDVLLLTAAGLAGPLREAPAFTDELARRWRDGPPGLAAYLVDVQLRVEGHADDRTAAAVWEG</sequence>
<feature type="domain" description="PPM-type phosphatase" evidence="2">
    <location>
        <begin position="183"/>
        <end position="330"/>
    </location>
</feature>
<name>A0ABW2GGH1_9ACTN</name>
<protein>
    <recommendedName>
        <fullName evidence="2">PPM-type phosphatase domain-containing protein</fullName>
    </recommendedName>
</protein>
<dbReference type="EMBL" id="JBHSZO010000011">
    <property type="protein sequence ID" value="MFC7218445.1"/>
    <property type="molecule type" value="Genomic_DNA"/>
</dbReference>
<evidence type="ECO:0000256" key="1">
    <source>
        <dbReference type="SAM" id="MobiDB-lite"/>
    </source>
</evidence>
<feature type="compositionally biased region" description="Low complexity" evidence="1">
    <location>
        <begin position="363"/>
        <end position="374"/>
    </location>
</feature>
<dbReference type="Pfam" id="PF13672">
    <property type="entry name" value="PP2C_2"/>
    <property type="match status" value="1"/>
</dbReference>
<feature type="compositionally biased region" description="Basic and acidic residues" evidence="1">
    <location>
        <begin position="35"/>
        <end position="46"/>
    </location>
</feature>
<dbReference type="RefSeq" id="WP_386413796.1">
    <property type="nucleotide sequence ID" value="NZ_JBHSZO010000011.1"/>
</dbReference>
<dbReference type="InterPro" id="IPR001932">
    <property type="entry name" value="PPM-type_phosphatase-like_dom"/>
</dbReference>
<proteinExistence type="predicted"/>
<feature type="compositionally biased region" description="Acidic residues" evidence="1">
    <location>
        <begin position="60"/>
        <end position="70"/>
    </location>
</feature>
<accession>A0ABW2GGH1</accession>
<evidence type="ECO:0000313" key="4">
    <source>
        <dbReference type="Proteomes" id="UP001596413"/>
    </source>
</evidence>
<feature type="region of interest" description="Disordered" evidence="1">
    <location>
        <begin position="1"/>
        <end position="157"/>
    </location>
</feature>
<evidence type="ECO:0000259" key="2">
    <source>
        <dbReference type="Pfam" id="PF13672"/>
    </source>
</evidence>
<reference evidence="4" key="1">
    <citation type="journal article" date="2019" name="Int. J. Syst. Evol. Microbiol.">
        <title>The Global Catalogue of Microorganisms (GCM) 10K type strain sequencing project: providing services to taxonomists for standard genome sequencing and annotation.</title>
        <authorList>
            <consortium name="The Broad Institute Genomics Platform"/>
            <consortium name="The Broad Institute Genome Sequencing Center for Infectious Disease"/>
            <person name="Wu L."/>
            <person name="Ma J."/>
        </authorList>
    </citation>
    <scope>NUCLEOTIDE SEQUENCE [LARGE SCALE GENOMIC DNA]</scope>
    <source>
        <strain evidence="4">CGMCC 1.13681</strain>
    </source>
</reference>
<feature type="compositionally biased region" description="Pro residues" evidence="1">
    <location>
        <begin position="136"/>
        <end position="148"/>
    </location>
</feature>
<organism evidence="3 4">
    <name type="scientific">Streptomyces polyrhachis</name>
    <dbReference type="NCBI Taxonomy" id="1282885"/>
    <lineage>
        <taxon>Bacteria</taxon>
        <taxon>Bacillati</taxon>
        <taxon>Actinomycetota</taxon>
        <taxon>Actinomycetes</taxon>
        <taxon>Kitasatosporales</taxon>
        <taxon>Streptomycetaceae</taxon>
        <taxon>Streptomyces</taxon>
    </lineage>
</organism>
<dbReference type="Proteomes" id="UP001596413">
    <property type="component" value="Unassembled WGS sequence"/>
</dbReference>
<feature type="compositionally biased region" description="Pro residues" evidence="1">
    <location>
        <begin position="349"/>
        <end position="362"/>
    </location>
</feature>
<comment type="caution">
    <text evidence="3">The sequence shown here is derived from an EMBL/GenBank/DDBJ whole genome shotgun (WGS) entry which is preliminary data.</text>
</comment>
<evidence type="ECO:0000313" key="3">
    <source>
        <dbReference type="EMBL" id="MFC7218445.1"/>
    </source>
</evidence>
<gene>
    <name evidence="3" type="ORF">ACFQLX_09725</name>
</gene>
<keyword evidence="4" id="KW-1185">Reference proteome</keyword>
<feature type="region of interest" description="Disordered" evidence="1">
    <location>
        <begin position="330"/>
        <end position="377"/>
    </location>
</feature>